<evidence type="ECO:0000259" key="1">
    <source>
        <dbReference type="Pfam" id="PF01764"/>
    </source>
</evidence>
<dbReference type="PANTHER" id="PTHR45856">
    <property type="entry name" value="ALPHA/BETA-HYDROLASES SUPERFAMILY PROTEIN"/>
    <property type="match status" value="1"/>
</dbReference>
<dbReference type="InterPro" id="IPR029058">
    <property type="entry name" value="AB_hydrolase_fold"/>
</dbReference>
<keyword evidence="3" id="KW-1185">Reference proteome</keyword>
<dbReference type="EMBL" id="JACIGI010000052">
    <property type="protein sequence ID" value="MBB4287783.1"/>
    <property type="molecule type" value="Genomic_DNA"/>
</dbReference>
<gene>
    <name evidence="2" type="ORF">GGD88_003540</name>
</gene>
<evidence type="ECO:0000313" key="2">
    <source>
        <dbReference type="EMBL" id="MBB4287783.1"/>
    </source>
</evidence>
<dbReference type="PANTHER" id="PTHR45856:SF24">
    <property type="entry name" value="FUNGAL LIPASE-LIKE DOMAIN-CONTAINING PROTEIN"/>
    <property type="match status" value="1"/>
</dbReference>
<dbReference type="AlphaFoldDB" id="A0A7W6S2P0"/>
<comment type="caution">
    <text evidence="2">The sequence shown here is derived from an EMBL/GenBank/DDBJ whole genome shotgun (WGS) entry which is preliminary data.</text>
</comment>
<sequence>MTPALVAGDAVLAGLCSAVYERDRTAREAAIRALGCEVRQWIAWGGSEAALVDDYDRGRVACVLRGTEVAHFQWRDVLANVGVPSPWAGPGRAHTGYLRQLDRILDRVATAIEDSGHLVALAGHSMGGALATLLAARLWWRETAGLGRWGVRAAVTFGAPKALDAEAAAAIGCPVRRYVVEGDPAPLWPPIPGLCHPAPVIRLPAPPLTLSRGPRGVWPLAHHDVDHYARALADASTDG</sequence>
<dbReference type="SUPFAM" id="SSF53474">
    <property type="entry name" value="alpha/beta-Hydrolases"/>
    <property type="match status" value="1"/>
</dbReference>
<name>A0A7W6S2P0_9PROT</name>
<organism evidence="2 3">
    <name type="scientific">Roseospira goensis</name>
    <dbReference type="NCBI Taxonomy" id="391922"/>
    <lineage>
        <taxon>Bacteria</taxon>
        <taxon>Pseudomonadati</taxon>
        <taxon>Pseudomonadota</taxon>
        <taxon>Alphaproteobacteria</taxon>
        <taxon>Rhodospirillales</taxon>
        <taxon>Rhodospirillaceae</taxon>
        <taxon>Roseospira</taxon>
    </lineage>
</organism>
<dbReference type="InterPro" id="IPR051218">
    <property type="entry name" value="Sec_MonoDiacylglyc_Lipase"/>
</dbReference>
<accession>A0A7W6S2P0</accession>
<dbReference type="GO" id="GO:0006629">
    <property type="term" value="P:lipid metabolic process"/>
    <property type="evidence" value="ECO:0007669"/>
    <property type="project" value="InterPro"/>
</dbReference>
<dbReference type="RefSeq" id="WP_184437868.1">
    <property type="nucleotide sequence ID" value="NZ_JACIGI010000052.1"/>
</dbReference>
<dbReference type="Gene3D" id="3.40.50.1820">
    <property type="entry name" value="alpha/beta hydrolase"/>
    <property type="match status" value="1"/>
</dbReference>
<dbReference type="Pfam" id="PF01764">
    <property type="entry name" value="Lipase_3"/>
    <property type="match status" value="1"/>
</dbReference>
<evidence type="ECO:0000313" key="3">
    <source>
        <dbReference type="Proteomes" id="UP000555728"/>
    </source>
</evidence>
<protein>
    <submittedName>
        <fullName evidence="2">Pimeloyl-ACP methyl ester carboxylesterase</fullName>
    </submittedName>
</protein>
<dbReference type="Proteomes" id="UP000555728">
    <property type="component" value="Unassembled WGS sequence"/>
</dbReference>
<proteinExistence type="predicted"/>
<feature type="domain" description="Fungal lipase-type" evidence="1">
    <location>
        <begin position="63"/>
        <end position="191"/>
    </location>
</feature>
<dbReference type="InterPro" id="IPR002921">
    <property type="entry name" value="Fungal_lipase-type"/>
</dbReference>
<reference evidence="2 3" key="1">
    <citation type="submission" date="2020-08" db="EMBL/GenBank/DDBJ databases">
        <title>Genome sequencing of Purple Non-Sulfur Bacteria from various extreme environments.</title>
        <authorList>
            <person name="Mayer M."/>
        </authorList>
    </citation>
    <scope>NUCLEOTIDE SEQUENCE [LARGE SCALE GENOMIC DNA]</scope>
    <source>
        <strain evidence="2 3">JA135</strain>
    </source>
</reference>